<comment type="caution">
    <text evidence="2">The sequence shown here is derived from an EMBL/GenBank/DDBJ whole genome shotgun (WGS) entry which is preliminary data.</text>
</comment>
<keyword evidence="1" id="KW-0812">Transmembrane</keyword>
<evidence type="ECO:0000313" key="2">
    <source>
        <dbReference type="EMBL" id="OGK25482.1"/>
    </source>
</evidence>
<name>A0A1F7H464_9BACT</name>
<dbReference type="EMBL" id="MFZO01000007">
    <property type="protein sequence ID" value="OGK25482.1"/>
    <property type="molecule type" value="Genomic_DNA"/>
</dbReference>
<evidence type="ECO:0000313" key="3">
    <source>
        <dbReference type="Proteomes" id="UP000177913"/>
    </source>
</evidence>
<accession>A0A1F7H464</accession>
<feature type="transmembrane region" description="Helical" evidence="1">
    <location>
        <begin position="146"/>
        <end position="164"/>
    </location>
</feature>
<evidence type="ECO:0000256" key="1">
    <source>
        <dbReference type="SAM" id="Phobius"/>
    </source>
</evidence>
<sequence>MNNKHPSPLSLLLRAVFYILLAALSLGMLNVFKPYTYLDNNSSQIICDKSGAPFDIGPNFIYTLEDKLDSFNDQKAQKLCEYGIIRDYGSSYKTPDKPNYQLKPKMVKESSWGDAILMAAAIFIFGAILIEMLLSRKGFNLKKHYMVVYFILLTIASFALYVFVTKPIAVKVFCQRQIAQKVVNFRNSAYKNGVYPIPEEDKHIGSLLGPLYEKCLMKEGI</sequence>
<reference evidence="2 3" key="1">
    <citation type="journal article" date="2016" name="Nat. Commun.">
        <title>Thousands of microbial genomes shed light on interconnected biogeochemical processes in an aquifer system.</title>
        <authorList>
            <person name="Anantharaman K."/>
            <person name="Brown C.T."/>
            <person name="Hug L.A."/>
            <person name="Sharon I."/>
            <person name="Castelle C.J."/>
            <person name="Probst A.J."/>
            <person name="Thomas B.C."/>
            <person name="Singh A."/>
            <person name="Wilkins M.J."/>
            <person name="Karaoz U."/>
            <person name="Brodie E.L."/>
            <person name="Williams K.H."/>
            <person name="Hubbard S.S."/>
            <person name="Banfield J.F."/>
        </authorList>
    </citation>
    <scope>NUCLEOTIDE SEQUENCE [LARGE SCALE GENOMIC DNA]</scope>
</reference>
<keyword evidence="1" id="KW-1133">Transmembrane helix</keyword>
<proteinExistence type="predicted"/>
<organism evidence="2 3">
    <name type="scientific">Candidatus Roizmanbacteria bacterium RIFCSPHIGHO2_02_FULL_38_11</name>
    <dbReference type="NCBI Taxonomy" id="1802039"/>
    <lineage>
        <taxon>Bacteria</taxon>
        <taxon>Candidatus Roizmaniibacteriota</taxon>
    </lineage>
</organism>
<protein>
    <submittedName>
        <fullName evidence="2">Uncharacterized protein</fullName>
    </submittedName>
</protein>
<gene>
    <name evidence="2" type="ORF">A3C25_00025</name>
</gene>
<dbReference type="AlphaFoldDB" id="A0A1F7H464"/>
<feature type="transmembrane region" description="Helical" evidence="1">
    <location>
        <begin position="115"/>
        <end position="134"/>
    </location>
</feature>
<keyword evidence="1" id="KW-0472">Membrane</keyword>
<feature type="transmembrane region" description="Helical" evidence="1">
    <location>
        <begin position="12"/>
        <end position="32"/>
    </location>
</feature>
<dbReference type="Proteomes" id="UP000177913">
    <property type="component" value="Unassembled WGS sequence"/>
</dbReference>